<evidence type="ECO:0000256" key="5">
    <source>
        <dbReference type="ARBA" id="ARBA00022723"/>
    </source>
</evidence>
<dbReference type="PANTHER" id="PTHR43237:SF4">
    <property type="entry name" value="NADP-DEPENDENT MALIC ENZYME"/>
    <property type="match status" value="1"/>
</dbReference>
<dbReference type="EMBL" id="CP102480">
    <property type="protein sequence ID" value="UUX50912.1"/>
    <property type="molecule type" value="Genomic_DNA"/>
</dbReference>
<dbReference type="Pfam" id="PF01515">
    <property type="entry name" value="PTA_PTB"/>
    <property type="match status" value="1"/>
</dbReference>
<evidence type="ECO:0000256" key="4">
    <source>
        <dbReference type="ARBA" id="ARBA00008756"/>
    </source>
</evidence>
<name>A0A9J7AU86_9PROT</name>
<dbReference type="PROSITE" id="PS00331">
    <property type="entry name" value="MALIC_ENZYMES"/>
    <property type="match status" value="1"/>
</dbReference>
<feature type="binding site" evidence="10">
    <location>
        <position position="162"/>
    </location>
    <ligand>
        <name>a divalent metal cation</name>
        <dbReference type="ChEBI" id="CHEBI:60240"/>
    </ligand>
</feature>
<feature type="binding site" evidence="9">
    <location>
        <position position="136"/>
    </location>
    <ligand>
        <name>a divalent metal cation</name>
        <dbReference type="ChEBI" id="CHEBI:60240"/>
    </ligand>
</feature>
<feature type="domain" description="Malic enzyme NAD-binding" evidence="11">
    <location>
        <begin position="163"/>
        <end position="399"/>
    </location>
</feature>
<dbReference type="GO" id="GO:0016616">
    <property type="term" value="F:oxidoreductase activity, acting on the CH-OH group of donors, NAD or NADP as acceptor"/>
    <property type="evidence" value="ECO:0007669"/>
    <property type="project" value="InterPro"/>
</dbReference>
<dbReference type="SMART" id="SM00919">
    <property type="entry name" value="Malic_M"/>
    <property type="match status" value="1"/>
</dbReference>
<accession>A0A9J7AU86</accession>
<dbReference type="SUPFAM" id="SSF53659">
    <property type="entry name" value="Isocitrate/Isopropylmalate dehydrogenase-like"/>
    <property type="match status" value="1"/>
</dbReference>
<dbReference type="InterPro" id="IPR046346">
    <property type="entry name" value="Aminoacid_DH-like_N_sf"/>
</dbReference>
<feature type="binding site" evidence="9">
    <location>
        <position position="137"/>
    </location>
    <ligand>
        <name>a divalent metal cation</name>
        <dbReference type="ChEBI" id="CHEBI:60240"/>
    </ligand>
</feature>
<dbReference type="KEGG" id="naci:NUH88_04285"/>
<dbReference type="Gene3D" id="3.40.50.10380">
    <property type="entry name" value="Malic enzyme, N-terminal domain"/>
    <property type="match status" value="1"/>
</dbReference>
<comment type="cofactor">
    <cofactor evidence="1">
        <name>Mn(2+)</name>
        <dbReference type="ChEBI" id="CHEBI:29035"/>
    </cofactor>
</comment>
<feature type="binding site" evidence="10">
    <location>
        <position position="286"/>
    </location>
    <ligand>
        <name>a divalent metal cation</name>
        <dbReference type="ChEBI" id="CHEBI:60240"/>
    </ligand>
</feature>
<evidence type="ECO:0000313" key="14">
    <source>
        <dbReference type="Proteomes" id="UP001060336"/>
    </source>
</evidence>
<sequence>MAEGLKDAALYFHKHPRPGKLTVEATKPLATQRDLSLAYSPGVAYACTAIAEDPSEVRNLTARGNLVGVVTNGTAVLGLGNIGPLASKPVMEGKAVLFKKFAYIDVFDLEVDETDVDKFCDVVAALEPTFGGINLEDIKAPECFEIEEKLRARMNIPVFHDDQHGTAIIVAAAILSGLRCVEKKLEEIKLVTSGAGAAALACLKLLVSMGVKYENITVTDIDGVVYKGRAAMNAHLEPFAQDTDARTLGDVIDGADVFLGLSAPGVLKREMVEKMAKDPLVLALANPDPEILPEDVREVRPDALICTGRSDYPNQVNNVLCFPYIFRGALDVGATTINEEMKIAAVEAIADLAQQEVTDVVASAYGGEAPTFGPDYLIPKPFDPRLILEIAPRVAKAAMESGVATMPLDDFGWYHEKLSQFVYRSGQVMRPIVLSAKQDPKRVAFAEGEEDRILRAAQTVVDEQIARPILVGRRNVIAEKIEELHLRMRPDVDIDIVDMQADERLDSFAETYHDMMARRGVSPDRARQIMRNRPTAISSVMVCRGEADAGICGAIGRWRDHLVEVIDVIGPRQGVHRCAALSLLIMPQGPVFILDTHVNPKPSASDLIEMVGLALTEVRSFGIEPKVALLSHSNFGSSSLESAVRMRESVAALKKHYPDVEIEGEMHADAALSESIRERAFPKAGLTGAANLLVMPSIDAANISFNLLKTLGRGLSVGPMLLGTAYPMHILPSSVTVRGIVNMAAVAVVDAQAHHQARSKKE</sequence>
<evidence type="ECO:0000256" key="1">
    <source>
        <dbReference type="ARBA" id="ARBA00001936"/>
    </source>
</evidence>
<dbReference type="Gene3D" id="3.40.50.720">
    <property type="entry name" value="NAD(P)-binding Rossmann-like Domain"/>
    <property type="match status" value="1"/>
</dbReference>
<dbReference type="RefSeq" id="WP_257770165.1">
    <property type="nucleotide sequence ID" value="NZ_CP102480.1"/>
</dbReference>
<dbReference type="Pfam" id="PF00390">
    <property type="entry name" value="malic"/>
    <property type="match status" value="1"/>
</dbReference>
<dbReference type="FunFam" id="3.40.50.10380:FF:000003">
    <property type="entry name" value="NADP-dependent malic enzyme"/>
    <property type="match status" value="1"/>
</dbReference>
<evidence type="ECO:0000259" key="11">
    <source>
        <dbReference type="SMART" id="SM00919"/>
    </source>
</evidence>
<dbReference type="CDD" id="cd05311">
    <property type="entry name" value="NAD_bind_2_malic_enz"/>
    <property type="match status" value="1"/>
</dbReference>
<dbReference type="InterPro" id="IPR002505">
    <property type="entry name" value="PTA_PTB"/>
</dbReference>
<organism evidence="13 14">
    <name type="scientific">Nisaea acidiphila</name>
    <dbReference type="NCBI Taxonomy" id="1862145"/>
    <lineage>
        <taxon>Bacteria</taxon>
        <taxon>Pseudomonadati</taxon>
        <taxon>Pseudomonadota</taxon>
        <taxon>Alphaproteobacteria</taxon>
        <taxon>Rhodospirillales</taxon>
        <taxon>Thalassobaculaceae</taxon>
        <taxon>Nisaea</taxon>
    </lineage>
</organism>
<evidence type="ECO:0000256" key="9">
    <source>
        <dbReference type="PIRSR" id="PIRSR036684-2"/>
    </source>
</evidence>
<evidence type="ECO:0000256" key="8">
    <source>
        <dbReference type="PIRSR" id="PIRSR036684-1"/>
    </source>
</evidence>
<comment type="cofactor">
    <cofactor evidence="2">
        <name>Mg(2+)</name>
        <dbReference type="ChEBI" id="CHEBI:18420"/>
    </cofactor>
</comment>
<dbReference type="PANTHER" id="PTHR43237">
    <property type="entry name" value="NADP-DEPENDENT MALIC ENZYME"/>
    <property type="match status" value="1"/>
</dbReference>
<evidence type="ECO:0000313" key="13">
    <source>
        <dbReference type="EMBL" id="UUX50912.1"/>
    </source>
</evidence>
<dbReference type="InterPro" id="IPR042112">
    <property type="entry name" value="P_AcTrfase_dom2"/>
</dbReference>
<dbReference type="InterPro" id="IPR036291">
    <property type="entry name" value="NAD(P)-bd_dom_sf"/>
</dbReference>
<feature type="domain" description="Malic enzyme N-terminal" evidence="12">
    <location>
        <begin position="18"/>
        <end position="151"/>
    </location>
</feature>
<feature type="active site" description="Proton acceptor" evidence="8">
    <location>
        <position position="94"/>
    </location>
</feature>
<evidence type="ECO:0000256" key="2">
    <source>
        <dbReference type="ARBA" id="ARBA00001946"/>
    </source>
</evidence>
<keyword evidence="6" id="KW-0560">Oxidoreductase</keyword>
<evidence type="ECO:0000256" key="7">
    <source>
        <dbReference type="ARBA" id="ARBA00023268"/>
    </source>
</evidence>
<dbReference type="GO" id="GO:0051287">
    <property type="term" value="F:NAD binding"/>
    <property type="evidence" value="ECO:0007669"/>
    <property type="project" value="InterPro"/>
</dbReference>
<dbReference type="InterPro" id="IPR012301">
    <property type="entry name" value="Malic_N_dom"/>
</dbReference>
<dbReference type="Pfam" id="PF03949">
    <property type="entry name" value="Malic_M"/>
    <property type="match status" value="1"/>
</dbReference>
<dbReference type="InterPro" id="IPR012302">
    <property type="entry name" value="Malic_NAD-bd"/>
</dbReference>
<evidence type="ECO:0000259" key="12">
    <source>
        <dbReference type="SMART" id="SM01274"/>
    </source>
</evidence>
<dbReference type="FunFam" id="3.40.50.720:FF:000095">
    <property type="entry name" value="NADP-dependent malic enzyme"/>
    <property type="match status" value="1"/>
</dbReference>
<dbReference type="SMART" id="SM01274">
    <property type="entry name" value="malic"/>
    <property type="match status" value="1"/>
</dbReference>
<feature type="binding site" evidence="10">
    <location>
        <begin position="76"/>
        <end position="83"/>
    </location>
    <ligand>
        <name>NADP(+)</name>
        <dbReference type="ChEBI" id="CHEBI:58349"/>
    </ligand>
</feature>
<proteinExistence type="inferred from homology"/>
<keyword evidence="14" id="KW-1185">Reference proteome</keyword>
<dbReference type="PIRSF" id="PIRSF036684">
    <property type="entry name" value="ME_PTA"/>
    <property type="match status" value="1"/>
</dbReference>
<dbReference type="GO" id="GO:0006108">
    <property type="term" value="P:malate metabolic process"/>
    <property type="evidence" value="ECO:0007669"/>
    <property type="project" value="InterPro"/>
</dbReference>
<reference evidence="13" key="1">
    <citation type="submission" date="2022-08" db="EMBL/GenBank/DDBJ databases">
        <title>Nisaea acidiphila sp. nov., isolated from a marine algal debris and emended description of the genus Nisaea Urios et al. 2008.</title>
        <authorList>
            <person name="Kwon K."/>
        </authorList>
    </citation>
    <scope>NUCLEOTIDE SEQUENCE</scope>
    <source>
        <strain evidence="13">MEBiC11861</strain>
    </source>
</reference>
<dbReference type="AlphaFoldDB" id="A0A9J7AU86"/>
<dbReference type="Gene3D" id="3.40.50.10950">
    <property type="match status" value="1"/>
</dbReference>
<keyword evidence="5 9" id="KW-0479">Metal-binding</keyword>
<dbReference type="InterPro" id="IPR042113">
    <property type="entry name" value="P_AcTrfase_dom1"/>
</dbReference>
<dbReference type="Gene3D" id="3.40.50.10750">
    <property type="entry name" value="Isocitrate/Isopropylmalate dehydrogenase-like"/>
    <property type="match status" value="1"/>
</dbReference>
<dbReference type="GO" id="GO:0016746">
    <property type="term" value="F:acyltransferase activity"/>
    <property type="evidence" value="ECO:0007669"/>
    <property type="project" value="InterPro"/>
</dbReference>
<evidence type="ECO:0000256" key="6">
    <source>
        <dbReference type="ARBA" id="ARBA00023002"/>
    </source>
</evidence>
<dbReference type="InterPro" id="IPR045213">
    <property type="entry name" value="Malic_NAD-bd_bact_type"/>
</dbReference>
<keyword evidence="7" id="KW-0511">Multifunctional enzyme</keyword>
<dbReference type="GO" id="GO:0004470">
    <property type="term" value="F:malic enzyme activity"/>
    <property type="evidence" value="ECO:0007669"/>
    <property type="project" value="InterPro"/>
</dbReference>
<gene>
    <name evidence="13" type="ORF">NUH88_04285</name>
</gene>
<dbReference type="Proteomes" id="UP001060336">
    <property type="component" value="Chromosome"/>
</dbReference>
<dbReference type="GO" id="GO:0046872">
    <property type="term" value="F:metal ion binding"/>
    <property type="evidence" value="ECO:0007669"/>
    <property type="project" value="UniProtKB-KW"/>
</dbReference>
<evidence type="ECO:0000256" key="3">
    <source>
        <dbReference type="ARBA" id="ARBA00007686"/>
    </source>
</evidence>
<protein>
    <submittedName>
        <fullName evidence="13">NADP-dependent malic enzyme</fullName>
    </submittedName>
</protein>
<dbReference type="InterPro" id="IPR037062">
    <property type="entry name" value="Malic_N_dom_sf"/>
</dbReference>
<comment type="similarity">
    <text evidence="4">In the C-terminal section; belongs to the phosphate acetyltransferase and butyryltransferase family.</text>
</comment>
<dbReference type="SUPFAM" id="SSF53223">
    <property type="entry name" value="Aminoacid dehydrogenase-like, N-terminal domain"/>
    <property type="match status" value="1"/>
</dbReference>
<comment type="similarity">
    <text evidence="3">In the N-terminal section; belongs to the malic enzymes family.</text>
</comment>
<dbReference type="SUPFAM" id="SSF51735">
    <property type="entry name" value="NAD(P)-binding Rossmann-fold domains"/>
    <property type="match status" value="1"/>
</dbReference>
<keyword evidence="10" id="KW-0521">NADP</keyword>
<dbReference type="InterPro" id="IPR012188">
    <property type="entry name" value="ME_PTA"/>
</dbReference>
<dbReference type="InterPro" id="IPR051674">
    <property type="entry name" value="Malate_Decarboxylase"/>
</dbReference>
<dbReference type="InterPro" id="IPR015884">
    <property type="entry name" value="Malic_enzyme_CS"/>
</dbReference>
<evidence type="ECO:0000256" key="10">
    <source>
        <dbReference type="PIRSR" id="PIRSR036684-3"/>
    </source>
</evidence>